<dbReference type="EMBL" id="GBRH01195278">
    <property type="protein sequence ID" value="JAE02618.1"/>
    <property type="molecule type" value="Transcribed_RNA"/>
</dbReference>
<evidence type="ECO:0000313" key="1">
    <source>
        <dbReference type="EMBL" id="JAE02618.1"/>
    </source>
</evidence>
<protein>
    <submittedName>
        <fullName evidence="1">Uncharacterized protein</fullName>
    </submittedName>
</protein>
<sequence length="17" mass="1953">MAEIVCYWIGGREGGRR</sequence>
<reference evidence="1" key="1">
    <citation type="submission" date="2014-09" db="EMBL/GenBank/DDBJ databases">
        <authorList>
            <person name="Magalhaes I.L.F."/>
            <person name="Oliveira U."/>
            <person name="Santos F.R."/>
            <person name="Vidigal T.H.D.A."/>
            <person name="Brescovit A.D."/>
            <person name="Santos A.J."/>
        </authorList>
    </citation>
    <scope>NUCLEOTIDE SEQUENCE</scope>
    <source>
        <tissue evidence="1">Shoot tissue taken approximately 20 cm above the soil surface</tissue>
    </source>
</reference>
<proteinExistence type="predicted"/>
<reference evidence="1" key="2">
    <citation type="journal article" date="2015" name="Data Brief">
        <title>Shoot transcriptome of the giant reed, Arundo donax.</title>
        <authorList>
            <person name="Barrero R.A."/>
            <person name="Guerrero F.D."/>
            <person name="Moolhuijzen P."/>
            <person name="Goolsby J.A."/>
            <person name="Tidwell J."/>
            <person name="Bellgard S.E."/>
            <person name="Bellgard M.I."/>
        </authorList>
    </citation>
    <scope>NUCLEOTIDE SEQUENCE</scope>
    <source>
        <tissue evidence="1">Shoot tissue taken approximately 20 cm above the soil surface</tissue>
    </source>
</reference>
<dbReference type="AlphaFoldDB" id="A0A0A9F2Y3"/>
<name>A0A0A9F2Y3_ARUDO</name>
<organism evidence="1">
    <name type="scientific">Arundo donax</name>
    <name type="common">Giant reed</name>
    <name type="synonym">Donax arundinaceus</name>
    <dbReference type="NCBI Taxonomy" id="35708"/>
    <lineage>
        <taxon>Eukaryota</taxon>
        <taxon>Viridiplantae</taxon>
        <taxon>Streptophyta</taxon>
        <taxon>Embryophyta</taxon>
        <taxon>Tracheophyta</taxon>
        <taxon>Spermatophyta</taxon>
        <taxon>Magnoliopsida</taxon>
        <taxon>Liliopsida</taxon>
        <taxon>Poales</taxon>
        <taxon>Poaceae</taxon>
        <taxon>PACMAD clade</taxon>
        <taxon>Arundinoideae</taxon>
        <taxon>Arundineae</taxon>
        <taxon>Arundo</taxon>
    </lineage>
</organism>
<accession>A0A0A9F2Y3</accession>